<reference evidence="1" key="1">
    <citation type="submission" date="2024-04" db="EMBL/GenBank/DDBJ databases">
        <title>Complete genome sequence of Sphingobacterium thalpophiium BAA-1094.</title>
        <authorList>
            <person name="Adaikpoh B.I."/>
        </authorList>
    </citation>
    <scope>NUCLEOTIDE SEQUENCE</scope>
    <source>
        <strain evidence="1">BAA-1094</strain>
    </source>
</reference>
<keyword evidence="2" id="KW-1185">Reference proteome</keyword>
<dbReference type="Proteomes" id="UP001485301">
    <property type="component" value="Chromosome"/>
</dbReference>
<evidence type="ECO:0000313" key="2">
    <source>
        <dbReference type="Proteomes" id="UP001485301"/>
    </source>
</evidence>
<protein>
    <submittedName>
        <fullName evidence="1">Pseudouridine synthase</fullName>
    </submittedName>
</protein>
<sequence>MPFSNKRNSRDDNSRKSRGNSDSFKSRGDKNNSFGKKSYGSNDQSERGSFRKDDNRENRSFGSKKFSDKPSFRGDNNSFRSKDNSEKSFGRGGRSFDKNDSSRSFNKKDSFNKFDRSERSFDKKDNFKRSDRNDSSRSFDRSERSFDKRDSFKRTDRNDSSRSFDRSERSFDKRDSFKRSDRNDSPRSFDRSERSFDKRDSFKRSDRNDAPRSFDRSERSFDKKDNFKRSDRNDSPRSFDRSERSFDKRDSFKRSDRNDSSRPSNRKFDGDKSRNFDDNKNFGDKQYIKRPKKKAEDAEDDGLVRLNRYIANAGICSRRKADELITAGVIWVNGEPVTELGTKVDPATDEIRYNNERLKREKNVYVLLNKPKDYITTTDDPQERHTVMELVSKATKERIYPVGRLDRNTTGLLLMTNDGSLAEKLSHPRNSISKIYNVELNKSLTQGDFNKISFGIELEDGVIKPDDLSYVQGGSKREVGIQIHSGKNRIVRRIFESLGYEVVKLDRVVYANLTKKDLPRGRWRYLEEREIVQLKHLI</sequence>
<organism evidence="1 2">
    <name type="scientific">Sphingobacterium thalpophilum</name>
    <dbReference type="NCBI Taxonomy" id="259"/>
    <lineage>
        <taxon>Bacteria</taxon>
        <taxon>Pseudomonadati</taxon>
        <taxon>Bacteroidota</taxon>
        <taxon>Sphingobacteriia</taxon>
        <taxon>Sphingobacteriales</taxon>
        <taxon>Sphingobacteriaceae</taxon>
        <taxon>Sphingobacterium</taxon>
    </lineage>
</organism>
<proteinExistence type="predicted"/>
<name>A0ACD5BYT8_9SPHI</name>
<accession>A0ACD5BYT8</accession>
<dbReference type="EMBL" id="CP151087">
    <property type="protein sequence ID" value="WZN54802.1"/>
    <property type="molecule type" value="Genomic_DNA"/>
</dbReference>
<evidence type="ECO:0000313" key="1">
    <source>
        <dbReference type="EMBL" id="WZN54802.1"/>
    </source>
</evidence>
<gene>
    <name evidence="1" type="ORF">AACH28_19485</name>
</gene>